<keyword evidence="4" id="KW-1185">Reference proteome</keyword>
<evidence type="ECO:0000313" key="4">
    <source>
        <dbReference type="Proteomes" id="UP000245207"/>
    </source>
</evidence>
<accession>A0A2U1Q1Q4</accession>
<dbReference type="Proteomes" id="UP000245207">
    <property type="component" value="Unassembled WGS sequence"/>
</dbReference>
<evidence type="ECO:0000256" key="1">
    <source>
        <dbReference type="SAM" id="MobiDB-lite"/>
    </source>
</evidence>
<dbReference type="PANTHER" id="PTHR47273:SF6">
    <property type="entry name" value="POLLEN OLE E 1 ALLERGEN AND EXTENSIN FAMILY PROTEIN"/>
    <property type="match status" value="1"/>
</dbReference>
<dbReference type="AlphaFoldDB" id="A0A2U1Q1Q4"/>
<evidence type="ECO:0000256" key="2">
    <source>
        <dbReference type="SAM" id="Phobius"/>
    </source>
</evidence>
<keyword evidence="2" id="KW-1133">Transmembrane helix</keyword>
<organism evidence="3 4">
    <name type="scientific">Artemisia annua</name>
    <name type="common">Sweet wormwood</name>
    <dbReference type="NCBI Taxonomy" id="35608"/>
    <lineage>
        <taxon>Eukaryota</taxon>
        <taxon>Viridiplantae</taxon>
        <taxon>Streptophyta</taxon>
        <taxon>Embryophyta</taxon>
        <taxon>Tracheophyta</taxon>
        <taxon>Spermatophyta</taxon>
        <taxon>Magnoliopsida</taxon>
        <taxon>eudicotyledons</taxon>
        <taxon>Gunneridae</taxon>
        <taxon>Pentapetalae</taxon>
        <taxon>asterids</taxon>
        <taxon>campanulids</taxon>
        <taxon>Asterales</taxon>
        <taxon>Asteraceae</taxon>
        <taxon>Asteroideae</taxon>
        <taxon>Anthemideae</taxon>
        <taxon>Artemisiinae</taxon>
        <taxon>Artemisia</taxon>
    </lineage>
</organism>
<dbReference type="STRING" id="35608.A0A2U1Q1Q4"/>
<proteinExistence type="predicted"/>
<keyword evidence="2" id="KW-0812">Transmembrane</keyword>
<feature type="compositionally biased region" description="Basic residues" evidence="1">
    <location>
        <begin position="184"/>
        <end position="200"/>
    </location>
</feature>
<evidence type="ECO:0008006" key="5">
    <source>
        <dbReference type="Google" id="ProtNLM"/>
    </source>
</evidence>
<feature type="transmembrane region" description="Helical" evidence="2">
    <location>
        <begin position="6"/>
        <end position="26"/>
    </location>
</feature>
<gene>
    <name evidence="3" type="ORF">CTI12_AA085710</name>
</gene>
<feature type="region of interest" description="Disordered" evidence="1">
    <location>
        <begin position="183"/>
        <end position="206"/>
    </location>
</feature>
<dbReference type="OrthoDB" id="744797at2759"/>
<dbReference type="PANTHER" id="PTHR47273">
    <property type="entry name" value="EXPRESSED PROTEIN"/>
    <property type="match status" value="1"/>
</dbReference>
<keyword evidence="2" id="KW-0472">Membrane</keyword>
<dbReference type="EMBL" id="PKPP01000508">
    <property type="protein sequence ID" value="PWA91917.1"/>
    <property type="molecule type" value="Genomic_DNA"/>
</dbReference>
<dbReference type="Pfam" id="PF01190">
    <property type="entry name" value="Pollen_Ole_e_1"/>
    <property type="match status" value="1"/>
</dbReference>
<protein>
    <recommendedName>
        <fullName evidence="5">Pollen Ole e 1 allergen and extensin family protein</fullName>
    </recommendedName>
</protein>
<sequence>MMRIHFQGYMFIISFIIGGGAPAMGVRPRDMIIRNPVVEFATTDELTRLAGYGEEKLSTVVVAGSLLCDAFLRKNSPLESRPIPGALVGVSCRHTSVHRKTSKSSNWLIKGKTDQYGDFHIDLPSHLHAIPNMEKRCFVRILGLPKKSPCHQSALTNYKHKRIELLSSSGNGIRAYSSHGIHLTTHKRPSHPFRGRKTHTTHFVTN</sequence>
<reference evidence="3 4" key="1">
    <citation type="journal article" date="2018" name="Mol. Plant">
        <title>The genome of Artemisia annua provides insight into the evolution of Asteraceae family and artemisinin biosynthesis.</title>
        <authorList>
            <person name="Shen Q."/>
            <person name="Zhang L."/>
            <person name="Liao Z."/>
            <person name="Wang S."/>
            <person name="Yan T."/>
            <person name="Shi P."/>
            <person name="Liu M."/>
            <person name="Fu X."/>
            <person name="Pan Q."/>
            <person name="Wang Y."/>
            <person name="Lv Z."/>
            <person name="Lu X."/>
            <person name="Zhang F."/>
            <person name="Jiang W."/>
            <person name="Ma Y."/>
            <person name="Chen M."/>
            <person name="Hao X."/>
            <person name="Li L."/>
            <person name="Tang Y."/>
            <person name="Lv G."/>
            <person name="Zhou Y."/>
            <person name="Sun X."/>
            <person name="Brodelius P.E."/>
            <person name="Rose J.K.C."/>
            <person name="Tang K."/>
        </authorList>
    </citation>
    <scope>NUCLEOTIDE SEQUENCE [LARGE SCALE GENOMIC DNA]</scope>
    <source>
        <strain evidence="4">cv. Huhao1</strain>
        <tissue evidence="3">Leaf</tissue>
    </source>
</reference>
<evidence type="ECO:0000313" key="3">
    <source>
        <dbReference type="EMBL" id="PWA91917.1"/>
    </source>
</evidence>
<name>A0A2U1Q1Q4_ARTAN</name>
<comment type="caution">
    <text evidence="3">The sequence shown here is derived from an EMBL/GenBank/DDBJ whole genome shotgun (WGS) entry which is preliminary data.</text>
</comment>